<feature type="compositionally biased region" description="Low complexity" evidence="1">
    <location>
        <begin position="83"/>
        <end position="93"/>
    </location>
</feature>
<gene>
    <name evidence="2" type="ORF">M407DRAFT_98754</name>
</gene>
<keyword evidence="3" id="KW-1185">Reference proteome</keyword>
<feature type="compositionally biased region" description="Polar residues" evidence="1">
    <location>
        <begin position="66"/>
        <end position="82"/>
    </location>
</feature>
<feature type="region of interest" description="Disordered" evidence="1">
    <location>
        <begin position="47"/>
        <end position="120"/>
    </location>
</feature>
<reference evidence="3" key="2">
    <citation type="submission" date="2015-01" db="EMBL/GenBank/DDBJ databases">
        <title>Evolutionary Origins and Diversification of the Mycorrhizal Mutualists.</title>
        <authorList>
            <consortium name="DOE Joint Genome Institute"/>
            <consortium name="Mycorrhizal Genomics Consortium"/>
            <person name="Kohler A."/>
            <person name="Kuo A."/>
            <person name="Nagy L.G."/>
            <person name="Floudas D."/>
            <person name="Copeland A."/>
            <person name="Barry K.W."/>
            <person name="Cichocki N."/>
            <person name="Veneault-Fourrey C."/>
            <person name="LaButti K."/>
            <person name="Lindquist E.A."/>
            <person name="Lipzen A."/>
            <person name="Lundell T."/>
            <person name="Morin E."/>
            <person name="Murat C."/>
            <person name="Riley R."/>
            <person name="Ohm R."/>
            <person name="Sun H."/>
            <person name="Tunlid A."/>
            <person name="Henrissat B."/>
            <person name="Grigoriev I.V."/>
            <person name="Hibbett D.S."/>
            <person name="Martin F."/>
        </authorList>
    </citation>
    <scope>NUCLEOTIDE SEQUENCE [LARGE SCALE GENOMIC DNA]</scope>
    <source>
        <strain evidence="3">MUT 4182</strain>
    </source>
</reference>
<feature type="compositionally biased region" description="Polar residues" evidence="1">
    <location>
        <begin position="139"/>
        <end position="157"/>
    </location>
</feature>
<organism evidence="2 3">
    <name type="scientific">Tulasnella calospora MUT 4182</name>
    <dbReference type="NCBI Taxonomy" id="1051891"/>
    <lineage>
        <taxon>Eukaryota</taxon>
        <taxon>Fungi</taxon>
        <taxon>Dikarya</taxon>
        <taxon>Basidiomycota</taxon>
        <taxon>Agaricomycotina</taxon>
        <taxon>Agaricomycetes</taxon>
        <taxon>Cantharellales</taxon>
        <taxon>Tulasnellaceae</taxon>
        <taxon>Tulasnella</taxon>
    </lineage>
</organism>
<feature type="region of interest" description="Disordered" evidence="1">
    <location>
        <begin position="199"/>
        <end position="243"/>
    </location>
</feature>
<feature type="region of interest" description="Disordered" evidence="1">
    <location>
        <begin position="132"/>
        <end position="157"/>
    </location>
</feature>
<dbReference type="OrthoDB" id="60033at2759"/>
<dbReference type="EMBL" id="KN823056">
    <property type="protein sequence ID" value="KIO24673.1"/>
    <property type="molecule type" value="Genomic_DNA"/>
</dbReference>
<dbReference type="AlphaFoldDB" id="A0A0C3KT66"/>
<proteinExistence type="predicted"/>
<sequence>MRLEQVELGYRRLEAKLDSVLRGIPLRPQQQPSLDPRESIGRSMIPLHSQQQSSQGEHVPHFDYNVPSSLGTITTFQQPTGDSLSSASTDSQSPTNQFRPPEASNSYAAIPPAAGSSHMQVASNNAAVHATSVPAPDGLTQTMTGGPSPYRSIQHQSTPVSLPNYTFQGIGSFNILNSGEQSIGGHLGQGFPPSFPRTVPQNQGRSSLGGRANPVMMTPLKGGSLAAVPPKGQPPDSTGGLYR</sequence>
<reference evidence="2 3" key="1">
    <citation type="submission" date="2014-04" db="EMBL/GenBank/DDBJ databases">
        <authorList>
            <consortium name="DOE Joint Genome Institute"/>
            <person name="Kuo A."/>
            <person name="Girlanda M."/>
            <person name="Perotto S."/>
            <person name="Kohler A."/>
            <person name="Nagy L.G."/>
            <person name="Floudas D."/>
            <person name="Copeland A."/>
            <person name="Barry K.W."/>
            <person name="Cichocki N."/>
            <person name="Veneault-Fourrey C."/>
            <person name="LaButti K."/>
            <person name="Lindquist E.A."/>
            <person name="Lipzen A."/>
            <person name="Lundell T."/>
            <person name="Morin E."/>
            <person name="Murat C."/>
            <person name="Sun H."/>
            <person name="Tunlid A."/>
            <person name="Henrissat B."/>
            <person name="Grigoriev I.V."/>
            <person name="Hibbett D.S."/>
            <person name="Martin F."/>
            <person name="Nordberg H.P."/>
            <person name="Cantor M.N."/>
            <person name="Hua S.X."/>
        </authorList>
    </citation>
    <scope>NUCLEOTIDE SEQUENCE [LARGE SCALE GENOMIC DNA]</scope>
    <source>
        <strain evidence="2 3">MUT 4182</strain>
    </source>
</reference>
<name>A0A0C3KT66_9AGAM</name>
<dbReference type="HOGENOM" id="CLU_1143261_0_0_1"/>
<evidence type="ECO:0000256" key="1">
    <source>
        <dbReference type="SAM" id="MobiDB-lite"/>
    </source>
</evidence>
<evidence type="ECO:0000313" key="2">
    <source>
        <dbReference type="EMBL" id="KIO24673.1"/>
    </source>
</evidence>
<dbReference type="Proteomes" id="UP000054248">
    <property type="component" value="Unassembled WGS sequence"/>
</dbReference>
<evidence type="ECO:0000313" key="3">
    <source>
        <dbReference type="Proteomes" id="UP000054248"/>
    </source>
</evidence>
<accession>A0A0C3KT66</accession>
<protein>
    <submittedName>
        <fullName evidence="2">Uncharacterized protein</fullName>
    </submittedName>
</protein>
<feature type="compositionally biased region" description="Polar residues" evidence="1">
    <location>
        <begin position="94"/>
        <end position="107"/>
    </location>
</feature>